<keyword evidence="3" id="KW-1185">Reference proteome</keyword>
<comment type="caution">
    <text evidence="2">The sequence shown here is derived from an EMBL/GenBank/DDBJ whole genome shotgun (WGS) entry which is preliminary data.</text>
</comment>
<keyword evidence="1" id="KW-1133">Transmembrane helix</keyword>
<feature type="transmembrane region" description="Helical" evidence="1">
    <location>
        <begin position="20"/>
        <end position="38"/>
    </location>
</feature>
<keyword evidence="1" id="KW-0472">Membrane</keyword>
<gene>
    <name evidence="2" type="ORF">DFR31_0348</name>
</gene>
<reference evidence="2 3" key="1">
    <citation type="submission" date="2018-10" db="EMBL/GenBank/DDBJ databases">
        <title>Genomic Encyclopedia of Type Strains, Phase IV (KMG-IV): sequencing the most valuable type-strain genomes for metagenomic binning, comparative biology and taxonomic classification.</title>
        <authorList>
            <person name="Goeker M."/>
        </authorList>
    </citation>
    <scope>NUCLEOTIDE SEQUENCE [LARGE SCALE GENOMIC DNA]</scope>
    <source>
        <strain evidence="2 3">DSM 12769</strain>
    </source>
</reference>
<name>A0A498CBG2_9GAMM</name>
<dbReference type="AlphaFoldDB" id="A0A498CBG2"/>
<evidence type="ECO:0000313" key="2">
    <source>
        <dbReference type="EMBL" id="RLK50450.1"/>
    </source>
</evidence>
<evidence type="ECO:0000256" key="1">
    <source>
        <dbReference type="SAM" id="Phobius"/>
    </source>
</evidence>
<dbReference type="OrthoDB" id="5797051at2"/>
<keyword evidence="1" id="KW-0812">Transmembrane</keyword>
<evidence type="ECO:0000313" key="3">
    <source>
        <dbReference type="Proteomes" id="UP000275461"/>
    </source>
</evidence>
<dbReference type="EMBL" id="RCDA01000001">
    <property type="protein sequence ID" value="RLK50450.1"/>
    <property type="molecule type" value="Genomic_DNA"/>
</dbReference>
<dbReference type="Proteomes" id="UP000275461">
    <property type="component" value="Unassembled WGS sequence"/>
</dbReference>
<dbReference type="RefSeq" id="WP_121440939.1">
    <property type="nucleotide sequence ID" value="NZ_RCDA01000001.1"/>
</dbReference>
<proteinExistence type="predicted"/>
<protein>
    <submittedName>
        <fullName evidence="2">Uncharacterized protein</fullName>
    </submittedName>
</protein>
<accession>A0A498CBG2</accession>
<sequence length="132" mass="13342">MAFSLMGIISVVLEVFRGAIPLLLVIAAIDLVLLGLFFAKKGGRTVRLGLPVKASIGVGVVVAVLAFISLPSLTNSSFAMLSGALDYLSLIGSSIGFGVLFGLLVLPPLLLFLGLKEANASTAGAAAAVGQT</sequence>
<organism evidence="2 3">
    <name type="scientific">Alkalispirillum mobile</name>
    <dbReference type="NCBI Taxonomy" id="85925"/>
    <lineage>
        <taxon>Bacteria</taxon>
        <taxon>Pseudomonadati</taxon>
        <taxon>Pseudomonadota</taxon>
        <taxon>Gammaproteobacteria</taxon>
        <taxon>Chromatiales</taxon>
        <taxon>Ectothiorhodospiraceae</taxon>
        <taxon>Alkalispirillum</taxon>
    </lineage>
</organism>
<feature type="transmembrane region" description="Helical" evidence="1">
    <location>
        <begin position="90"/>
        <end position="113"/>
    </location>
</feature>
<feature type="transmembrane region" description="Helical" evidence="1">
    <location>
        <begin position="50"/>
        <end position="70"/>
    </location>
</feature>